<name>A0A5P6VVY9_PSEXY</name>
<dbReference type="AlphaFoldDB" id="A0A5P6VVY9"/>
<evidence type="ECO:0000259" key="1">
    <source>
        <dbReference type="Pfam" id="PF02464"/>
    </source>
</evidence>
<dbReference type="NCBIfam" id="TIGR00199">
    <property type="entry name" value="PncC_domain"/>
    <property type="match status" value="1"/>
</dbReference>
<proteinExistence type="predicted"/>
<protein>
    <submittedName>
        <fullName evidence="2">CinA family protein</fullName>
    </submittedName>
</protein>
<dbReference type="InterPro" id="IPR008136">
    <property type="entry name" value="CinA_C"/>
</dbReference>
<dbReference type="Pfam" id="PF02464">
    <property type="entry name" value="CinA"/>
    <property type="match status" value="1"/>
</dbReference>
<organism evidence="2 3">
    <name type="scientific">Pseudobutyrivibrio xylanivorans</name>
    <dbReference type="NCBI Taxonomy" id="185007"/>
    <lineage>
        <taxon>Bacteria</taxon>
        <taxon>Bacillati</taxon>
        <taxon>Bacillota</taxon>
        <taxon>Clostridia</taxon>
        <taxon>Lachnospirales</taxon>
        <taxon>Lachnospiraceae</taxon>
        <taxon>Pseudobutyrivibrio</taxon>
    </lineage>
</organism>
<dbReference type="RefSeq" id="WP_151624601.1">
    <property type="nucleotide sequence ID" value="NZ_CP043028.1"/>
</dbReference>
<dbReference type="InterPro" id="IPR036653">
    <property type="entry name" value="CinA-like_C"/>
</dbReference>
<dbReference type="EMBL" id="CP043028">
    <property type="protein sequence ID" value="QFJ55641.1"/>
    <property type="molecule type" value="Genomic_DNA"/>
</dbReference>
<evidence type="ECO:0000313" key="3">
    <source>
        <dbReference type="Proteomes" id="UP000327030"/>
    </source>
</evidence>
<dbReference type="OrthoDB" id="9801454at2"/>
<sequence length="161" mass="16969">MQVSEILQRLIESGRTVATAESCTGGMIASSIVDVAGASDCFNEGYVTYSNEAKMKNLGVKDGTLMAHGAVSFETAIEMAKGVRKKAKADYGISSTGIAGPGGGSPTKPVGLVYIGCAFGDDDCIVKELRLKGSRTEVRQAATEEAFKLLEQCINKNEELH</sequence>
<gene>
    <name evidence="2" type="ORF">FXF36_12525</name>
</gene>
<dbReference type="Gene3D" id="3.90.950.20">
    <property type="entry name" value="CinA-like"/>
    <property type="match status" value="1"/>
</dbReference>
<reference evidence="3" key="1">
    <citation type="submission" date="2019-08" db="EMBL/GenBank/DDBJ databases">
        <title>Complete Genome Sequence of the Polysaccharide-Degrading Rumen Bacterium Pseudobutyrivibrio xylanivorans MA3014.</title>
        <authorList>
            <person name="Palevich N."/>
            <person name="Maclean P.H."/>
            <person name="Kelly W.J."/>
            <person name="Leahy S.C."/>
            <person name="Rakonjac J."/>
            <person name="Attwood G.T."/>
        </authorList>
    </citation>
    <scope>NUCLEOTIDE SEQUENCE [LARGE SCALE GENOMIC DNA]</scope>
    <source>
        <strain evidence="3">MA3014</strain>
    </source>
</reference>
<evidence type="ECO:0000313" key="2">
    <source>
        <dbReference type="EMBL" id="QFJ55641.1"/>
    </source>
</evidence>
<dbReference type="SUPFAM" id="SSF142433">
    <property type="entry name" value="CinA-like"/>
    <property type="match status" value="1"/>
</dbReference>
<accession>A0A5P6VVY9</accession>
<feature type="domain" description="CinA C-terminal" evidence="1">
    <location>
        <begin position="4"/>
        <end position="153"/>
    </location>
</feature>
<dbReference type="KEGG" id="pxv:FXF36_12525"/>
<dbReference type="Proteomes" id="UP000327030">
    <property type="component" value="Chromosome 1"/>
</dbReference>